<organism evidence="1 2">
    <name type="scientific">Rubripirellula lacrimiformis</name>
    <dbReference type="NCBI Taxonomy" id="1930273"/>
    <lineage>
        <taxon>Bacteria</taxon>
        <taxon>Pseudomonadati</taxon>
        <taxon>Planctomycetota</taxon>
        <taxon>Planctomycetia</taxon>
        <taxon>Pirellulales</taxon>
        <taxon>Pirellulaceae</taxon>
        <taxon>Rubripirellula</taxon>
    </lineage>
</organism>
<proteinExistence type="predicted"/>
<name>A0A517NBJ1_9BACT</name>
<dbReference type="AlphaFoldDB" id="A0A517NBJ1"/>
<dbReference type="EMBL" id="CP036525">
    <property type="protein sequence ID" value="QDT04490.1"/>
    <property type="molecule type" value="Genomic_DNA"/>
</dbReference>
<gene>
    <name evidence="1" type="ORF">K227x_28820</name>
</gene>
<protein>
    <submittedName>
        <fullName evidence="1">Uncharacterized protein</fullName>
    </submittedName>
</protein>
<sequence length="195" mass="21742">MRGWWCVIEGGMACERNFRELRAVDRRAMVGFWIGVVGIFVRKGWGAERTNGRFGAAVGDGWGAESLGDVRYGALCGGGCWVVDGMGFGLECWSRLSGGTFGRSVAAWAWLVSRFVADDAWPDWSPLLRSLVFLSPPLRFDSFHGSIENLFCLLARPSNRSASDRCFGLSFRHRRRGFRSCGGRWRVASVSWACR</sequence>
<accession>A0A517NBJ1</accession>
<dbReference type="Proteomes" id="UP000318538">
    <property type="component" value="Chromosome"/>
</dbReference>
<evidence type="ECO:0000313" key="2">
    <source>
        <dbReference type="Proteomes" id="UP000318538"/>
    </source>
</evidence>
<dbReference type="KEGG" id="rlc:K227x_28820"/>
<evidence type="ECO:0000313" key="1">
    <source>
        <dbReference type="EMBL" id="QDT04490.1"/>
    </source>
</evidence>
<reference evidence="1 2" key="1">
    <citation type="submission" date="2019-02" db="EMBL/GenBank/DDBJ databases">
        <title>Deep-cultivation of Planctomycetes and their phenomic and genomic characterization uncovers novel biology.</title>
        <authorList>
            <person name="Wiegand S."/>
            <person name="Jogler M."/>
            <person name="Boedeker C."/>
            <person name="Pinto D."/>
            <person name="Vollmers J."/>
            <person name="Rivas-Marin E."/>
            <person name="Kohn T."/>
            <person name="Peeters S.H."/>
            <person name="Heuer A."/>
            <person name="Rast P."/>
            <person name="Oberbeckmann S."/>
            <person name="Bunk B."/>
            <person name="Jeske O."/>
            <person name="Meyerdierks A."/>
            <person name="Storesund J.E."/>
            <person name="Kallscheuer N."/>
            <person name="Luecker S."/>
            <person name="Lage O.M."/>
            <person name="Pohl T."/>
            <person name="Merkel B.J."/>
            <person name="Hornburger P."/>
            <person name="Mueller R.-W."/>
            <person name="Bruemmer F."/>
            <person name="Labrenz M."/>
            <person name="Spormann A.M."/>
            <person name="Op den Camp H."/>
            <person name="Overmann J."/>
            <person name="Amann R."/>
            <person name="Jetten M.S.M."/>
            <person name="Mascher T."/>
            <person name="Medema M.H."/>
            <person name="Devos D.P."/>
            <person name="Kaster A.-K."/>
            <person name="Ovreas L."/>
            <person name="Rohde M."/>
            <person name="Galperin M.Y."/>
            <person name="Jogler C."/>
        </authorList>
    </citation>
    <scope>NUCLEOTIDE SEQUENCE [LARGE SCALE GENOMIC DNA]</scope>
    <source>
        <strain evidence="1 2">K22_7</strain>
    </source>
</reference>
<keyword evidence="2" id="KW-1185">Reference proteome</keyword>